<feature type="transmembrane region" description="Helical" evidence="2">
    <location>
        <begin position="129"/>
        <end position="148"/>
    </location>
</feature>
<keyword evidence="2" id="KW-0812">Transmembrane</keyword>
<proteinExistence type="predicted"/>
<dbReference type="Proteomes" id="UP000193467">
    <property type="component" value="Unassembled WGS sequence"/>
</dbReference>
<comment type="caution">
    <text evidence="3">The sequence shown here is derived from an EMBL/GenBank/DDBJ whole genome shotgun (WGS) entry which is preliminary data.</text>
</comment>
<dbReference type="PANTHER" id="PTHR38848:SF3">
    <property type="entry name" value="G-PROTEIN COUPLED RECEPTORS FAMILY 3 PROFILE DOMAIN-CONTAINING PROTEIN"/>
    <property type="match status" value="1"/>
</dbReference>
<keyword evidence="4" id="KW-1185">Reference proteome</keyword>
<feature type="transmembrane region" description="Helical" evidence="2">
    <location>
        <begin position="88"/>
        <end position="109"/>
    </location>
</feature>
<feature type="transmembrane region" description="Helical" evidence="2">
    <location>
        <begin position="235"/>
        <end position="258"/>
    </location>
</feature>
<feature type="transmembrane region" description="Helical" evidence="2">
    <location>
        <begin position="54"/>
        <end position="76"/>
    </location>
</feature>
<feature type="transmembrane region" description="Helical" evidence="2">
    <location>
        <begin position="205"/>
        <end position="229"/>
    </location>
</feature>
<reference evidence="3 4" key="1">
    <citation type="submission" date="2016-07" db="EMBL/GenBank/DDBJ databases">
        <title>Pervasive Adenine N6-methylation of Active Genes in Fungi.</title>
        <authorList>
            <consortium name="DOE Joint Genome Institute"/>
            <person name="Mondo S.J."/>
            <person name="Dannebaum R.O."/>
            <person name="Kuo R.C."/>
            <person name="Labutti K."/>
            <person name="Haridas S."/>
            <person name="Kuo A."/>
            <person name="Salamov A."/>
            <person name="Ahrendt S.R."/>
            <person name="Lipzen A."/>
            <person name="Sullivan W."/>
            <person name="Andreopoulos W.B."/>
            <person name="Clum A."/>
            <person name="Lindquist E."/>
            <person name="Daum C."/>
            <person name="Ramamoorthy G.K."/>
            <person name="Gryganskyi A."/>
            <person name="Culley D."/>
            <person name="Magnuson J.K."/>
            <person name="James T.Y."/>
            <person name="O'Malley M.A."/>
            <person name="Stajich J.E."/>
            <person name="Spatafora J.W."/>
            <person name="Visel A."/>
            <person name="Grigoriev I.V."/>
        </authorList>
    </citation>
    <scope>NUCLEOTIDE SEQUENCE [LARGE SCALE GENOMIC DNA]</scope>
    <source>
        <strain evidence="3 4">62-1032</strain>
    </source>
</reference>
<keyword evidence="2" id="KW-0472">Membrane</keyword>
<feature type="region of interest" description="Disordered" evidence="1">
    <location>
        <begin position="263"/>
        <end position="298"/>
    </location>
</feature>
<evidence type="ECO:0000256" key="2">
    <source>
        <dbReference type="SAM" id="Phobius"/>
    </source>
</evidence>
<evidence type="ECO:0008006" key="5">
    <source>
        <dbReference type="Google" id="ProtNLM"/>
    </source>
</evidence>
<keyword evidence="2" id="KW-1133">Transmembrane helix</keyword>
<evidence type="ECO:0000313" key="4">
    <source>
        <dbReference type="Proteomes" id="UP000193467"/>
    </source>
</evidence>
<dbReference type="InParanoid" id="A0A1Y2EWN7"/>
<gene>
    <name evidence="3" type="ORF">BCR35DRAFT_353491</name>
</gene>
<dbReference type="PANTHER" id="PTHR38848">
    <property type="entry name" value="G-PROTEIN COUPLED RECEPTORS FAMILY 3 PROFILE DOMAIN-CONTAINING PROTEIN"/>
    <property type="match status" value="1"/>
</dbReference>
<dbReference type="OrthoDB" id="3210850at2759"/>
<dbReference type="EMBL" id="MCGR01000036">
    <property type="protein sequence ID" value="ORY75968.1"/>
    <property type="molecule type" value="Genomic_DNA"/>
</dbReference>
<feature type="transmembrane region" description="Helical" evidence="2">
    <location>
        <begin position="14"/>
        <end position="34"/>
    </location>
</feature>
<feature type="compositionally biased region" description="Basic and acidic residues" evidence="1">
    <location>
        <begin position="343"/>
        <end position="354"/>
    </location>
</feature>
<feature type="compositionally biased region" description="Basic and acidic residues" evidence="1">
    <location>
        <begin position="374"/>
        <end position="383"/>
    </location>
</feature>
<accession>A0A1Y2EWN7</accession>
<organism evidence="3 4">
    <name type="scientific">Leucosporidium creatinivorum</name>
    <dbReference type="NCBI Taxonomy" id="106004"/>
    <lineage>
        <taxon>Eukaryota</taxon>
        <taxon>Fungi</taxon>
        <taxon>Dikarya</taxon>
        <taxon>Basidiomycota</taxon>
        <taxon>Pucciniomycotina</taxon>
        <taxon>Microbotryomycetes</taxon>
        <taxon>Leucosporidiales</taxon>
        <taxon>Leucosporidium</taxon>
    </lineage>
</organism>
<evidence type="ECO:0000256" key="1">
    <source>
        <dbReference type="SAM" id="MobiDB-lite"/>
    </source>
</evidence>
<sequence length="383" mass="41941">MSSHPSQVYGGQDWVRPVTGVLQLLANMVVACMVSHRWPGFTVNSWRGMSVPKVALLLVLLNTLAFVFSAALMALGVGTSLNAASCEATIWMCILWYSAAKVCITFFLVERVHIVHGQQQPSRLKNKIYLSNCLLLLGWTGVFLFLIISHKTSIRPSDGQCSFFISRYSSLAAGLLDMVIILYLSLLFALPLYRGRWANPEIRRLAIRSLAASLVSMASTTANMFWTTFGARGHQVPYLCLALCTADCLVNAGVLFFITSSDSKSTSLGRSPTERSAGRHYPSAISSQPRRGRSVGPISKTVEIESYSVSELRSNDGRPEEEGVRRIRLGDDLGIEDVEKEGLERIGTRADDPASWRGDVQSKGSAVSSVELRPMSEEGGARL</sequence>
<evidence type="ECO:0000313" key="3">
    <source>
        <dbReference type="EMBL" id="ORY75968.1"/>
    </source>
</evidence>
<name>A0A1Y2EWN7_9BASI</name>
<protein>
    <recommendedName>
        <fullName evidence="5">G-protein coupled receptors family 3 profile domain-containing protein</fullName>
    </recommendedName>
</protein>
<dbReference type="AlphaFoldDB" id="A0A1Y2EWN7"/>
<feature type="transmembrane region" description="Helical" evidence="2">
    <location>
        <begin position="168"/>
        <end position="193"/>
    </location>
</feature>
<feature type="region of interest" description="Disordered" evidence="1">
    <location>
        <begin position="343"/>
        <end position="383"/>
    </location>
</feature>